<keyword evidence="2" id="KW-1185">Reference proteome</keyword>
<reference evidence="2" key="1">
    <citation type="submission" date="2017-02" db="EMBL/GenBank/DDBJ databases">
        <authorList>
            <person name="Tafer H."/>
            <person name="Lopandic K."/>
        </authorList>
    </citation>
    <scope>NUCLEOTIDE SEQUENCE [LARGE SCALE GENOMIC DNA]</scope>
    <source>
        <strain evidence="2">CBS 366.77</strain>
    </source>
</reference>
<dbReference type="GO" id="GO:0008168">
    <property type="term" value="F:methyltransferase activity"/>
    <property type="evidence" value="ECO:0007669"/>
    <property type="project" value="UniProtKB-KW"/>
</dbReference>
<evidence type="ECO:0000313" key="1">
    <source>
        <dbReference type="EMBL" id="RJE23445.1"/>
    </source>
</evidence>
<name>A0A3A2ZZV7_9EURO</name>
<comment type="caution">
    <text evidence="1">The sequence shown here is derived from an EMBL/GenBank/DDBJ whole genome shotgun (WGS) entry which is preliminary data.</text>
</comment>
<accession>A0A3A2ZZV7</accession>
<dbReference type="CDD" id="cd02440">
    <property type="entry name" value="AdoMet_MTases"/>
    <property type="match status" value="1"/>
</dbReference>
<dbReference type="OrthoDB" id="2013972at2759"/>
<proteinExistence type="predicted"/>
<gene>
    <name evidence="1" type="ORF">PHISCL_04203</name>
</gene>
<evidence type="ECO:0000313" key="2">
    <source>
        <dbReference type="Proteomes" id="UP000266188"/>
    </source>
</evidence>
<dbReference type="InterPro" id="IPR029063">
    <property type="entry name" value="SAM-dependent_MTases_sf"/>
</dbReference>
<dbReference type="AlphaFoldDB" id="A0A3A2ZZV7"/>
<dbReference type="Pfam" id="PF13489">
    <property type="entry name" value="Methyltransf_23"/>
    <property type="match status" value="1"/>
</dbReference>
<keyword evidence="1" id="KW-0489">Methyltransferase</keyword>
<sequence length="216" mass="25417">MAEEYPRAHITGIDLSAIQPPWKPSNCYFEVDDFESDWEYITPFDFIFCRNIAGSVRDFPLLLSRAKENLNKDGWIELVDFVPRIWSDDNTIERAPETRRWAKLLRVASNRFGKDLDLVPHYKNFLREAGFKNVREETFKVPINTWPKDPRLKEIGLCQMHNMLEGLESYGMAPLTRVMGWTCQDVQDLVSKARVEMQDRSIHLYCKFVFVYGQKE</sequence>
<dbReference type="Gene3D" id="3.40.50.150">
    <property type="entry name" value="Vaccinia Virus protein VP39"/>
    <property type="match status" value="1"/>
</dbReference>
<dbReference type="SUPFAM" id="SSF53335">
    <property type="entry name" value="S-adenosyl-L-methionine-dependent methyltransferases"/>
    <property type="match status" value="1"/>
</dbReference>
<dbReference type="EMBL" id="MVGC01000120">
    <property type="protein sequence ID" value="RJE23445.1"/>
    <property type="molecule type" value="Genomic_DNA"/>
</dbReference>
<protein>
    <submittedName>
        <fullName evidence="1">Methyltransferase</fullName>
    </submittedName>
</protein>
<dbReference type="Proteomes" id="UP000266188">
    <property type="component" value="Unassembled WGS sequence"/>
</dbReference>
<dbReference type="GO" id="GO:0032259">
    <property type="term" value="P:methylation"/>
    <property type="evidence" value="ECO:0007669"/>
    <property type="project" value="UniProtKB-KW"/>
</dbReference>
<dbReference type="STRING" id="2070753.A0A3A2ZZV7"/>
<keyword evidence="1" id="KW-0808">Transferase</keyword>
<organism evidence="1 2">
    <name type="scientific">Aspergillus sclerotialis</name>
    <dbReference type="NCBI Taxonomy" id="2070753"/>
    <lineage>
        <taxon>Eukaryota</taxon>
        <taxon>Fungi</taxon>
        <taxon>Dikarya</taxon>
        <taxon>Ascomycota</taxon>
        <taxon>Pezizomycotina</taxon>
        <taxon>Eurotiomycetes</taxon>
        <taxon>Eurotiomycetidae</taxon>
        <taxon>Eurotiales</taxon>
        <taxon>Aspergillaceae</taxon>
        <taxon>Aspergillus</taxon>
        <taxon>Aspergillus subgen. Polypaecilum</taxon>
    </lineage>
</organism>